<feature type="signal peptide" evidence="3">
    <location>
        <begin position="1"/>
        <end position="23"/>
    </location>
</feature>
<dbReference type="PANTHER" id="PTHR47032:SF1">
    <property type="entry name" value="UDP-D-XYLOSE:L-FUCOSE ALPHA-1,3-D-XYLOSYLTRANSFERASE-RELATED"/>
    <property type="match status" value="1"/>
</dbReference>
<evidence type="ECO:0000256" key="1">
    <source>
        <dbReference type="ARBA" id="ARBA00007033"/>
    </source>
</evidence>
<dbReference type="PANTHER" id="PTHR47032">
    <property type="entry name" value="UDP-D-XYLOSE:L-FUCOSE ALPHA-1,3-D-XYLOSYLTRANSFERASE-RELATED"/>
    <property type="match status" value="1"/>
</dbReference>
<accession>A0A836BW51</accession>
<dbReference type="OrthoDB" id="523104at2759"/>
<dbReference type="GO" id="GO:0071555">
    <property type="term" value="P:cell wall organization"/>
    <property type="evidence" value="ECO:0007669"/>
    <property type="project" value="UniProtKB-KW"/>
</dbReference>
<comment type="subcellular location">
    <subcellularLocation>
        <location evidence="2">Golgi apparatus membrane</location>
        <topology evidence="2">Single-pass type II membrane protein</topology>
    </subcellularLocation>
</comment>
<evidence type="ECO:0000313" key="6">
    <source>
        <dbReference type="Proteomes" id="UP000612055"/>
    </source>
</evidence>
<keyword evidence="2" id="KW-0808">Transferase</keyword>
<dbReference type="GO" id="GO:0000139">
    <property type="term" value="C:Golgi membrane"/>
    <property type="evidence" value="ECO:0007669"/>
    <property type="project" value="UniProtKB-SubCell"/>
</dbReference>
<proteinExistence type="inferred from homology"/>
<reference evidence="5" key="1">
    <citation type="journal article" date="2020" name="bioRxiv">
        <title>Comparative genomics of Chlamydomonas.</title>
        <authorList>
            <person name="Craig R.J."/>
            <person name="Hasan A.R."/>
            <person name="Ness R.W."/>
            <person name="Keightley P.D."/>
        </authorList>
    </citation>
    <scope>NUCLEOTIDE SEQUENCE</scope>
    <source>
        <strain evidence="5">CCAP 11/70</strain>
    </source>
</reference>
<feature type="domain" description="Nucleotide-diphospho-sugar transferase" evidence="4">
    <location>
        <begin position="132"/>
        <end position="300"/>
    </location>
</feature>
<evidence type="ECO:0000259" key="4">
    <source>
        <dbReference type="Pfam" id="PF03407"/>
    </source>
</evidence>
<evidence type="ECO:0000256" key="2">
    <source>
        <dbReference type="RuleBase" id="RU363055"/>
    </source>
</evidence>
<protein>
    <recommendedName>
        <fullName evidence="2">Glycosyltransferase</fullName>
        <ecNumber evidence="2">2.4.2.-</ecNumber>
    </recommendedName>
</protein>
<dbReference type="InterPro" id="IPR029044">
    <property type="entry name" value="Nucleotide-diphossugar_trans"/>
</dbReference>
<name>A0A836BW51_9CHLO</name>
<keyword evidence="2" id="KW-0328">Glycosyltransferase</keyword>
<dbReference type="InterPro" id="IPR052636">
    <property type="entry name" value="UDP-D-xylose:L-fucose_XylT"/>
</dbReference>
<organism evidence="5 6">
    <name type="scientific">Edaphochlamys debaryana</name>
    <dbReference type="NCBI Taxonomy" id="47281"/>
    <lineage>
        <taxon>Eukaryota</taxon>
        <taxon>Viridiplantae</taxon>
        <taxon>Chlorophyta</taxon>
        <taxon>core chlorophytes</taxon>
        <taxon>Chlorophyceae</taxon>
        <taxon>CS clade</taxon>
        <taxon>Chlamydomonadales</taxon>
        <taxon>Chlamydomonadales incertae sedis</taxon>
        <taxon>Edaphochlamys</taxon>
    </lineage>
</organism>
<keyword evidence="6" id="KW-1185">Reference proteome</keyword>
<dbReference type="SUPFAM" id="SSF53448">
    <property type="entry name" value="Nucleotide-diphospho-sugar transferases"/>
    <property type="match status" value="1"/>
</dbReference>
<keyword evidence="2" id="KW-0812">Transmembrane</keyword>
<dbReference type="Proteomes" id="UP000612055">
    <property type="component" value="Unassembled WGS sequence"/>
</dbReference>
<keyword evidence="2" id="KW-0961">Cell wall biogenesis/degradation</keyword>
<evidence type="ECO:0000256" key="3">
    <source>
        <dbReference type="SAM" id="SignalP"/>
    </source>
</evidence>
<keyword evidence="3" id="KW-0732">Signal</keyword>
<dbReference type="Pfam" id="PF03407">
    <property type="entry name" value="Nucleotid_trans"/>
    <property type="match status" value="1"/>
</dbReference>
<feature type="chain" id="PRO_5032371611" description="Glycosyltransferase" evidence="3">
    <location>
        <begin position="24"/>
        <end position="428"/>
    </location>
</feature>
<evidence type="ECO:0000313" key="5">
    <source>
        <dbReference type="EMBL" id="KAG2491366.1"/>
    </source>
</evidence>
<gene>
    <name evidence="5" type="ORF">HYH03_010365</name>
</gene>
<comment type="caution">
    <text evidence="5">The sequence shown here is derived from an EMBL/GenBank/DDBJ whole genome shotgun (WGS) entry which is preliminary data.</text>
</comment>
<dbReference type="InterPro" id="IPR005069">
    <property type="entry name" value="Nucl-diP-sugar_transferase"/>
</dbReference>
<comment type="similarity">
    <text evidence="1 2">Belongs to the glycosyltransferase 77 family.</text>
</comment>
<keyword evidence="2" id="KW-0333">Golgi apparatus</keyword>
<dbReference type="AlphaFoldDB" id="A0A836BW51"/>
<sequence>MEQPLRLAMAMLALLCVTRPGEAWQRSKPIAEGLKAATLPRDFWGDAGPKFPPTELRDAIRAQQLRVLDARGQQRRLVLMALIGAQPEAANAGMWSLFLESLHNITFIGADGKEDRLSSHLVAVVMAPPNATADACQRASGHRGVRCAPMHSKFFSTNQFTWWGPAWAALSYAKISSLLAALSLGVDVLFLDSDQVFFKNPVPYFLERDGDVLVSSDACMARDDVVPEGDLPHGMPVNIGLLYIRAKPMAVRMAGNWLATLVASETRWVGQTQGWRFYDQNTFHFFFSGMNADFKDKAPKYLSANVLRADRFPNLCTGHCGCNITRLKPGAEGVKMNLTAGGTCKDDVMRSWFVFHSPCVKVHSAKLPILKNLTAMYQRLVGPIGSLSEPLRLVGGGGAAQHKLSAATGSGGKAVSVAESKRRWLRAL</sequence>
<keyword evidence="2" id="KW-0735">Signal-anchor</keyword>
<dbReference type="EC" id="2.4.2.-" evidence="2"/>
<dbReference type="EMBL" id="JAEHOE010000054">
    <property type="protein sequence ID" value="KAG2491366.1"/>
    <property type="molecule type" value="Genomic_DNA"/>
</dbReference>
<dbReference type="GO" id="GO:0016757">
    <property type="term" value="F:glycosyltransferase activity"/>
    <property type="evidence" value="ECO:0007669"/>
    <property type="project" value="UniProtKB-KW"/>
</dbReference>